<gene>
    <name evidence="2" type="ORF">VIN7_7728</name>
</gene>
<dbReference type="SUPFAM" id="SSF101152">
    <property type="entry name" value="Mob1/phocein"/>
    <property type="match status" value="1"/>
</dbReference>
<evidence type="ECO:0000313" key="2">
    <source>
        <dbReference type="EMBL" id="EHN01947.1"/>
    </source>
</evidence>
<protein>
    <submittedName>
        <fullName evidence="2">Mob1p</fullName>
    </submittedName>
</protein>
<feature type="compositionally biased region" description="Polar residues" evidence="1">
    <location>
        <begin position="17"/>
        <end position="30"/>
    </location>
</feature>
<dbReference type="PhylomeDB" id="H0GW78"/>
<dbReference type="OrthoDB" id="8170117at2759"/>
<dbReference type="Gene3D" id="1.20.140.30">
    <property type="entry name" value="MOB kinase activator"/>
    <property type="match status" value="1"/>
</dbReference>
<organism evidence="2 3">
    <name type="scientific">Saccharomyces cerevisiae x Saccharomyces kudriavzevii (strain VIN7)</name>
    <name type="common">Yeast</name>
    <dbReference type="NCBI Taxonomy" id="1095631"/>
    <lineage>
        <taxon>Eukaryota</taxon>
        <taxon>Fungi</taxon>
        <taxon>Dikarya</taxon>
        <taxon>Ascomycota</taxon>
        <taxon>Saccharomycotina</taxon>
        <taxon>Saccharomycetes</taxon>
        <taxon>Saccharomycetales</taxon>
        <taxon>Saccharomycetaceae</taxon>
        <taxon>Saccharomyces</taxon>
    </lineage>
</organism>
<evidence type="ECO:0000256" key="1">
    <source>
        <dbReference type="SAM" id="MobiDB-lite"/>
    </source>
</evidence>
<comment type="caution">
    <text evidence="2">The sequence shown here is derived from an EMBL/GenBank/DDBJ whole genome shotgun (WGS) entry which is preliminary data.</text>
</comment>
<dbReference type="EMBL" id="AGVY01000255">
    <property type="protein sequence ID" value="EHN01947.1"/>
    <property type="molecule type" value="Genomic_DNA"/>
</dbReference>
<keyword evidence="3" id="KW-1185">Reference proteome</keyword>
<dbReference type="InterPro" id="IPR036703">
    <property type="entry name" value="MOB_kinase_act_sf"/>
</dbReference>
<feature type="region of interest" description="Disordered" evidence="1">
    <location>
        <begin position="1"/>
        <end position="42"/>
    </location>
</feature>
<dbReference type="Pfam" id="PF03637">
    <property type="entry name" value="Mob1_phocein"/>
    <property type="match status" value="1"/>
</dbReference>
<evidence type="ECO:0000313" key="3">
    <source>
        <dbReference type="Proteomes" id="UP000009009"/>
    </source>
</evidence>
<dbReference type="AlphaFoldDB" id="H0GW78"/>
<dbReference type="HOGENOM" id="CLU_2198495_0_0_1"/>
<sequence>MSPVFTTPKRHAPPPEQLQNVTDFNYTPSHQKPFLQPQAGTTVTTHQDIKEIVEMTLGSEGVLNQAVKLPRGEDENEWLAVHCVDFTIRLICYTGPSRNSVHRKHVPG</sequence>
<proteinExistence type="predicted"/>
<dbReference type="InterPro" id="IPR005301">
    <property type="entry name" value="MOB_kinase_act_fam"/>
</dbReference>
<name>H0GW78_SACCK</name>
<dbReference type="Proteomes" id="UP000009009">
    <property type="component" value="Unassembled WGS sequence"/>
</dbReference>
<accession>H0GW78</accession>
<reference evidence="2 3" key="1">
    <citation type="journal article" date="2012" name="FEMS Yeast Res.">
        <title>The genome sequence of the wine yeast VIN7 reveals an allotriploid hybrid genome with Saccharomyces cerevisiae and Saccharomyces kudriavzevii origins.</title>
        <authorList>
            <person name="Borneman A.R."/>
            <person name="Desany B.A."/>
            <person name="Riches D."/>
            <person name="Affourtit J.P."/>
            <person name="Forgan A.H."/>
            <person name="Pretorius I.S."/>
            <person name="Egholm M."/>
            <person name="Chambers P.J."/>
        </authorList>
    </citation>
    <scope>NUCLEOTIDE SEQUENCE [LARGE SCALE GENOMIC DNA]</scope>
    <source>
        <strain evidence="2 3">VIN7</strain>
    </source>
</reference>